<comment type="catalytic activity">
    <reaction evidence="1">
        <text>5-methylaminomethyl-2-thiouridine(34) in tRNA + (2E)-geranyl diphosphate = 5-methylaminomethyl-S-(2E)-geranyl-thiouridine(34) in tRNA + diphosphate</text>
        <dbReference type="Rhea" id="RHEA:14085"/>
        <dbReference type="Rhea" id="RHEA-COMP:10195"/>
        <dbReference type="Rhea" id="RHEA-COMP:14654"/>
        <dbReference type="ChEBI" id="CHEBI:33019"/>
        <dbReference type="ChEBI" id="CHEBI:58057"/>
        <dbReference type="ChEBI" id="CHEBI:74455"/>
        <dbReference type="ChEBI" id="CHEBI:140632"/>
    </reaction>
</comment>
<dbReference type="InterPro" id="IPR001763">
    <property type="entry name" value="Rhodanese-like_dom"/>
</dbReference>
<dbReference type="PANTHER" id="PTHR30401:SF0">
    <property type="entry name" value="TRNA 2-SELENOURIDINE SYNTHASE"/>
    <property type="match status" value="1"/>
</dbReference>
<dbReference type="GO" id="GO:0016765">
    <property type="term" value="F:transferase activity, transferring alkyl or aryl (other than methyl) groups"/>
    <property type="evidence" value="ECO:0007669"/>
    <property type="project" value="UniProtKB-UniRule"/>
</dbReference>
<comment type="catalytic activity">
    <reaction evidence="1">
        <text>5-methylaminomethyl-S-(2E)-geranyl-thiouridine(34) in tRNA + selenophosphate + H(+) = 5-methylaminomethyl-2-(Se-phospho)selenouridine(34) in tRNA + (2E)-thiogeraniol</text>
        <dbReference type="Rhea" id="RHEA:60172"/>
        <dbReference type="Rhea" id="RHEA-COMP:14654"/>
        <dbReference type="Rhea" id="RHEA-COMP:15523"/>
        <dbReference type="ChEBI" id="CHEBI:15378"/>
        <dbReference type="ChEBI" id="CHEBI:16144"/>
        <dbReference type="ChEBI" id="CHEBI:140632"/>
        <dbReference type="ChEBI" id="CHEBI:143702"/>
        <dbReference type="ChEBI" id="CHEBI:143703"/>
    </reaction>
</comment>
<dbReference type="RefSeq" id="WP_070978024.1">
    <property type="nucleotide sequence ID" value="NZ_CP043420.1"/>
</dbReference>
<dbReference type="Pfam" id="PF26341">
    <property type="entry name" value="AAA_SelU"/>
    <property type="match status" value="1"/>
</dbReference>
<feature type="active site" description="S-selanylcysteine intermediate" evidence="1">
    <location>
        <position position="95"/>
    </location>
</feature>
<proteinExistence type="inferred from homology"/>
<dbReference type="PANTHER" id="PTHR30401">
    <property type="entry name" value="TRNA 2-SELENOURIDINE SYNTHASE"/>
    <property type="match status" value="1"/>
</dbReference>
<evidence type="ECO:0000313" key="3">
    <source>
        <dbReference type="Proteomes" id="UP000322553"/>
    </source>
</evidence>
<dbReference type="InterPro" id="IPR058840">
    <property type="entry name" value="AAA_SelU"/>
</dbReference>
<comment type="catalytic activity">
    <reaction evidence="1">
        <text>5-methylaminomethyl-2-thiouridine(34) in tRNA + selenophosphate + (2E)-geranyl diphosphate + H2O + H(+) = 5-methylaminomethyl-2-selenouridine(34) in tRNA + (2E)-thiogeraniol + phosphate + diphosphate</text>
        <dbReference type="Rhea" id="RHEA:42716"/>
        <dbReference type="Rhea" id="RHEA-COMP:10195"/>
        <dbReference type="Rhea" id="RHEA-COMP:10196"/>
        <dbReference type="ChEBI" id="CHEBI:15377"/>
        <dbReference type="ChEBI" id="CHEBI:15378"/>
        <dbReference type="ChEBI" id="CHEBI:16144"/>
        <dbReference type="ChEBI" id="CHEBI:33019"/>
        <dbReference type="ChEBI" id="CHEBI:43474"/>
        <dbReference type="ChEBI" id="CHEBI:58057"/>
        <dbReference type="ChEBI" id="CHEBI:74455"/>
        <dbReference type="ChEBI" id="CHEBI:82743"/>
        <dbReference type="ChEBI" id="CHEBI:143703"/>
        <dbReference type="EC" id="2.9.1.3"/>
    </reaction>
</comment>
<keyword evidence="1" id="KW-0808">Transferase</keyword>
<comment type="similarity">
    <text evidence="1">Belongs to the SelU family.</text>
</comment>
<dbReference type="OrthoDB" id="9808735at2"/>
<dbReference type="STRING" id="657387.BH688_07425"/>
<dbReference type="Proteomes" id="UP000322553">
    <property type="component" value="Chromosome"/>
</dbReference>
<evidence type="ECO:0000313" key="2">
    <source>
        <dbReference type="EMBL" id="QEL12279.1"/>
    </source>
</evidence>
<dbReference type="GO" id="GO:0002098">
    <property type="term" value="P:tRNA wobble uridine modification"/>
    <property type="evidence" value="ECO:0007669"/>
    <property type="project" value="UniProtKB-UniRule"/>
</dbReference>
<dbReference type="NCBIfam" id="NF008751">
    <property type="entry name" value="PRK11784.1-3"/>
    <property type="match status" value="1"/>
</dbReference>
<comment type="catalytic activity">
    <reaction evidence="1">
        <text>5-methylaminomethyl-2-(Se-phospho)selenouridine(34) in tRNA + H2O = 5-methylaminomethyl-2-selenouridine(34) in tRNA + phosphate</text>
        <dbReference type="Rhea" id="RHEA:60176"/>
        <dbReference type="Rhea" id="RHEA-COMP:10196"/>
        <dbReference type="Rhea" id="RHEA-COMP:15523"/>
        <dbReference type="ChEBI" id="CHEBI:15377"/>
        <dbReference type="ChEBI" id="CHEBI:43474"/>
        <dbReference type="ChEBI" id="CHEBI:82743"/>
        <dbReference type="ChEBI" id="CHEBI:143702"/>
    </reaction>
</comment>
<dbReference type="InterPro" id="IPR017582">
    <property type="entry name" value="SelU"/>
</dbReference>
<dbReference type="AlphaFoldDB" id="A0A1S1NQP3"/>
<dbReference type="SUPFAM" id="SSF52821">
    <property type="entry name" value="Rhodanese/Cell cycle control phosphatase"/>
    <property type="match status" value="1"/>
</dbReference>
<name>A0A1S1NQP3_9GAMM</name>
<dbReference type="PROSITE" id="PS50206">
    <property type="entry name" value="RHODANESE_3"/>
    <property type="match status" value="1"/>
</dbReference>
<gene>
    <name evidence="2" type="primary">mnmH</name>
    <name evidence="1" type="synonym">selU</name>
    <name evidence="2" type="ORF">FY550_14800</name>
</gene>
<sequence length="373" mass="42522">MSHQLPVSLELLHHRPAMIDVRAPIEFARGAAPGAVNLPLMDDDERRRVGERYHRNGNEAAVALGHELVSGRLRERRLGAWCEFIAAHPGALLYCARGGQRSGISQRWLAEAGVDVPRLQGGFKAVRQTLMAATEQAARAPMLIVSGLTGCAKTRLLLNLEHGVDLEGHARHKGSSFGRQPVETPSQIDFEHQLALDLAERPTPFVLEDESRSIGAVEIPLPLWEAMKQAPRVRVEMPLDWRIEQIRRDYIDDLWARYRDQYGQWLGWALMQRQLVSALVRLRKRLGEERLERLLQRQQHAFAQHRRSGNSRAHNSWLAPLLQEYYDPLYHHQLARNGQQALFAGDWQACLEFVADYCQRHHDEPMLGQSMAL</sequence>
<dbReference type="SMART" id="SM00450">
    <property type="entry name" value="RHOD"/>
    <property type="match status" value="1"/>
</dbReference>
<comment type="subunit">
    <text evidence="1">Monomer.</text>
</comment>
<keyword evidence="3" id="KW-1185">Reference proteome</keyword>
<comment type="function">
    <text evidence="1">Involved in the post-transcriptional modification of the uridine at the wobble position (U34) of tRNA(Lys), tRNA(Glu) and tRNA(Gln). Catalyzes the conversion of 2-thiouridine (S2U-RNA) to 2-selenouridine (Se2U-RNA). Acts in a two-step process involving geranylation of 2-thiouridine (S2U) to S-geranyl-2-thiouridine (geS2U) and subsequent selenation of the latter derivative to 2-selenouridine (Se2U) in the tRNA chain.</text>
</comment>
<dbReference type="EC" id="2.9.1.3" evidence="1"/>
<keyword evidence="1" id="KW-0711">Selenium</keyword>
<dbReference type="HAMAP" id="MF_01622">
    <property type="entry name" value="tRNA_sel_U_synth"/>
    <property type="match status" value="1"/>
</dbReference>
<protein>
    <recommendedName>
        <fullName evidence="1">tRNA 2-selenouridine synthase</fullName>
        <ecNumber evidence="1">2.9.1.3</ecNumber>
    </recommendedName>
</protein>
<reference evidence="2 3" key="1">
    <citation type="submission" date="2019-08" db="EMBL/GenBank/DDBJ databases">
        <title>Complete genome sequence of Kushneria sp. YCWA18, a halophilic phosphate-solubilizing bacterium isolated from Daqiao saltern in China.</title>
        <authorList>
            <person name="Du G.-X."/>
            <person name="Qu L.-Y."/>
        </authorList>
    </citation>
    <scope>NUCLEOTIDE SEQUENCE [LARGE SCALE GENOMIC DNA]</scope>
    <source>
        <strain evidence="2 3">YCWA18</strain>
    </source>
</reference>
<dbReference type="Gene3D" id="3.40.250.10">
    <property type="entry name" value="Rhodanese-like domain"/>
    <property type="match status" value="1"/>
</dbReference>
<dbReference type="GO" id="GO:0043828">
    <property type="term" value="F:tRNA 2-selenouridine synthase activity"/>
    <property type="evidence" value="ECO:0007669"/>
    <property type="project" value="UniProtKB-EC"/>
</dbReference>
<dbReference type="NCBIfam" id="TIGR03167">
    <property type="entry name" value="tRNA_sel_U_synt"/>
    <property type="match status" value="1"/>
</dbReference>
<dbReference type="KEGG" id="kuy:FY550_14800"/>
<organism evidence="2 3">
    <name type="scientific">Kushneria phosphatilytica</name>
    <dbReference type="NCBI Taxonomy" id="657387"/>
    <lineage>
        <taxon>Bacteria</taxon>
        <taxon>Pseudomonadati</taxon>
        <taxon>Pseudomonadota</taxon>
        <taxon>Gammaproteobacteria</taxon>
        <taxon>Oceanospirillales</taxon>
        <taxon>Halomonadaceae</taxon>
        <taxon>Kushneria</taxon>
    </lineage>
</organism>
<accession>A0A1S1NQP3</accession>
<dbReference type="Pfam" id="PF00581">
    <property type="entry name" value="Rhodanese"/>
    <property type="match status" value="1"/>
</dbReference>
<dbReference type="InterPro" id="IPR036873">
    <property type="entry name" value="Rhodanese-like_dom_sf"/>
</dbReference>
<dbReference type="EMBL" id="CP043420">
    <property type="protein sequence ID" value="QEL12279.1"/>
    <property type="molecule type" value="Genomic_DNA"/>
</dbReference>
<evidence type="ECO:0000256" key="1">
    <source>
        <dbReference type="HAMAP-Rule" id="MF_01622"/>
    </source>
</evidence>